<evidence type="ECO:0000313" key="3">
    <source>
        <dbReference type="Proteomes" id="UP000297245"/>
    </source>
</evidence>
<dbReference type="Proteomes" id="UP000297245">
    <property type="component" value="Unassembled WGS sequence"/>
</dbReference>
<accession>A0A4S8LT92</accession>
<name>A0A4S8LT92_DENBC</name>
<keyword evidence="3" id="KW-1185">Reference proteome</keyword>
<evidence type="ECO:0000313" key="2">
    <source>
        <dbReference type="EMBL" id="THU92510.1"/>
    </source>
</evidence>
<sequence>MTAKDPAEQERRREARLAMIRSALEEGAREGAGEASSTQSGAPTSMQQLSSRPRFLPIILRTYKDATPDLFQATVSLQDSHQNLYDAHAEAEASYEHFQYTLSQLSDLYKPPSLPASPVRAYNSQGTPRVGDTLRTSSVSEVRLPFTQPQTPQTPTKKRQPSIPMLRTVPQAAISSGAVPSNVTQLPSPSAEFDPVPVRQSALDPETTDEPVQPSTLSPETRKGFQAYVIYNGKNGCHGVYQHWVESQKGLCDGVFYFRGDSKNGLLKGFNSLEEAERSYTEMKQSGILSLFQNPVDTKREKFVVVRGIKPGVYKERARLLRDGLGYRRGLVERYLTDHVTAQEIFNGYVAEGAVEVLSVND</sequence>
<feature type="compositionally biased region" description="Polar residues" evidence="1">
    <location>
        <begin position="38"/>
        <end position="51"/>
    </location>
</feature>
<feature type="region of interest" description="Disordered" evidence="1">
    <location>
        <begin position="115"/>
        <end position="137"/>
    </location>
</feature>
<organism evidence="2 3">
    <name type="scientific">Dendrothele bispora (strain CBS 962.96)</name>
    <dbReference type="NCBI Taxonomy" id="1314807"/>
    <lineage>
        <taxon>Eukaryota</taxon>
        <taxon>Fungi</taxon>
        <taxon>Dikarya</taxon>
        <taxon>Basidiomycota</taxon>
        <taxon>Agaricomycotina</taxon>
        <taxon>Agaricomycetes</taxon>
        <taxon>Agaricomycetidae</taxon>
        <taxon>Agaricales</taxon>
        <taxon>Agaricales incertae sedis</taxon>
        <taxon>Dendrothele</taxon>
    </lineage>
</organism>
<protein>
    <submittedName>
        <fullName evidence="2">Uncharacterized protein</fullName>
    </submittedName>
</protein>
<gene>
    <name evidence="2" type="ORF">K435DRAFT_800440</name>
</gene>
<dbReference type="EMBL" id="ML179277">
    <property type="protein sequence ID" value="THU92510.1"/>
    <property type="molecule type" value="Genomic_DNA"/>
</dbReference>
<proteinExistence type="predicted"/>
<reference evidence="2 3" key="1">
    <citation type="journal article" date="2019" name="Nat. Ecol. Evol.">
        <title>Megaphylogeny resolves global patterns of mushroom evolution.</title>
        <authorList>
            <person name="Varga T."/>
            <person name="Krizsan K."/>
            <person name="Foldi C."/>
            <person name="Dima B."/>
            <person name="Sanchez-Garcia M."/>
            <person name="Sanchez-Ramirez S."/>
            <person name="Szollosi G.J."/>
            <person name="Szarkandi J.G."/>
            <person name="Papp V."/>
            <person name="Albert L."/>
            <person name="Andreopoulos W."/>
            <person name="Angelini C."/>
            <person name="Antonin V."/>
            <person name="Barry K.W."/>
            <person name="Bougher N.L."/>
            <person name="Buchanan P."/>
            <person name="Buyck B."/>
            <person name="Bense V."/>
            <person name="Catcheside P."/>
            <person name="Chovatia M."/>
            <person name="Cooper J."/>
            <person name="Damon W."/>
            <person name="Desjardin D."/>
            <person name="Finy P."/>
            <person name="Geml J."/>
            <person name="Haridas S."/>
            <person name="Hughes K."/>
            <person name="Justo A."/>
            <person name="Karasinski D."/>
            <person name="Kautmanova I."/>
            <person name="Kiss B."/>
            <person name="Kocsube S."/>
            <person name="Kotiranta H."/>
            <person name="LaButti K.M."/>
            <person name="Lechner B.E."/>
            <person name="Liimatainen K."/>
            <person name="Lipzen A."/>
            <person name="Lukacs Z."/>
            <person name="Mihaltcheva S."/>
            <person name="Morgado L.N."/>
            <person name="Niskanen T."/>
            <person name="Noordeloos M.E."/>
            <person name="Ohm R.A."/>
            <person name="Ortiz-Santana B."/>
            <person name="Ovrebo C."/>
            <person name="Racz N."/>
            <person name="Riley R."/>
            <person name="Savchenko A."/>
            <person name="Shiryaev A."/>
            <person name="Soop K."/>
            <person name="Spirin V."/>
            <person name="Szebenyi C."/>
            <person name="Tomsovsky M."/>
            <person name="Tulloss R.E."/>
            <person name="Uehling J."/>
            <person name="Grigoriev I.V."/>
            <person name="Vagvolgyi C."/>
            <person name="Papp T."/>
            <person name="Martin F.M."/>
            <person name="Miettinen O."/>
            <person name="Hibbett D.S."/>
            <person name="Nagy L.G."/>
        </authorList>
    </citation>
    <scope>NUCLEOTIDE SEQUENCE [LARGE SCALE GENOMIC DNA]</scope>
    <source>
        <strain evidence="2 3">CBS 962.96</strain>
    </source>
</reference>
<feature type="region of interest" description="Disordered" evidence="1">
    <location>
        <begin position="22"/>
        <end position="51"/>
    </location>
</feature>
<dbReference type="AlphaFoldDB" id="A0A4S8LT92"/>
<dbReference type="OrthoDB" id="3037695at2759"/>
<evidence type="ECO:0000256" key="1">
    <source>
        <dbReference type="SAM" id="MobiDB-lite"/>
    </source>
</evidence>
<feature type="compositionally biased region" description="Basic and acidic residues" evidence="1">
    <location>
        <begin position="23"/>
        <end position="32"/>
    </location>
</feature>